<evidence type="ECO:0000313" key="4">
    <source>
        <dbReference type="Proteomes" id="UP000270094"/>
    </source>
</evidence>
<evidence type="ECO:0000313" key="3">
    <source>
        <dbReference type="EMBL" id="VDM72609.1"/>
    </source>
</evidence>
<evidence type="ECO:0000256" key="1">
    <source>
        <dbReference type="SAM" id="MobiDB-lite"/>
    </source>
</evidence>
<keyword evidence="2" id="KW-1133">Transmembrane helix</keyword>
<sequence length="99" mass="10591">MGEPKEPPFFNLPPLPAQNAGPSGTTSGEKIKEKSGKSQEKLSKEGKAGSKEPIASIPTKPPPNLGAFKALIAVTWLLFIACVVGLIYVIIQYKIDRES</sequence>
<dbReference type="OrthoDB" id="10484065at2759"/>
<gene>
    <name evidence="3" type="ORF">SVUK_LOCUS7607</name>
</gene>
<dbReference type="Proteomes" id="UP000270094">
    <property type="component" value="Unassembled WGS sequence"/>
</dbReference>
<dbReference type="EMBL" id="UYYB01026237">
    <property type="protein sequence ID" value="VDM72609.1"/>
    <property type="molecule type" value="Genomic_DNA"/>
</dbReference>
<reference evidence="3 4" key="1">
    <citation type="submission" date="2018-11" db="EMBL/GenBank/DDBJ databases">
        <authorList>
            <consortium name="Pathogen Informatics"/>
        </authorList>
    </citation>
    <scope>NUCLEOTIDE SEQUENCE [LARGE SCALE GENOMIC DNA]</scope>
</reference>
<dbReference type="AlphaFoldDB" id="A0A3P7IZD4"/>
<evidence type="ECO:0000256" key="2">
    <source>
        <dbReference type="SAM" id="Phobius"/>
    </source>
</evidence>
<keyword evidence="2" id="KW-0812">Transmembrane</keyword>
<feature type="transmembrane region" description="Helical" evidence="2">
    <location>
        <begin position="70"/>
        <end position="91"/>
    </location>
</feature>
<keyword evidence="2" id="KW-0472">Membrane</keyword>
<proteinExistence type="predicted"/>
<feature type="compositionally biased region" description="Basic and acidic residues" evidence="1">
    <location>
        <begin position="29"/>
        <end position="50"/>
    </location>
</feature>
<name>A0A3P7IZD4_STRVU</name>
<accession>A0A3P7IZD4</accession>
<organism evidence="3 4">
    <name type="scientific">Strongylus vulgaris</name>
    <name type="common">Blood worm</name>
    <dbReference type="NCBI Taxonomy" id="40348"/>
    <lineage>
        <taxon>Eukaryota</taxon>
        <taxon>Metazoa</taxon>
        <taxon>Ecdysozoa</taxon>
        <taxon>Nematoda</taxon>
        <taxon>Chromadorea</taxon>
        <taxon>Rhabditida</taxon>
        <taxon>Rhabditina</taxon>
        <taxon>Rhabditomorpha</taxon>
        <taxon>Strongyloidea</taxon>
        <taxon>Strongylidae</taxon>
        <taxon>Strongylus</taxon>
    </lineage>
</organism>
<protein>
    <submittedName>
        <fullName evidence="3">Uncharacterized protein</fullName>
    </submittedName>
</protein>
<keyword evidence="4" id="KW-1185">Reference proteome</keyword>
<feature type="region of interest" description="Disordered" evidence="1">
    <location>
        <begin position="1"/>
        <end position="64"/>
    </location>
</feature>